<dbReference type="InterPro" id="IPR037171">
    <property type="entry name" value="NagB/RpiA_transferase-like"/>
</dbReference>
<dbReference type="OrthoDB" id="9797223at2"/>
<evidence type="ECO:0000259" key="4">
    <source>
        <dbReference type="PROSITE" id="PS51000"/>
    </source>
</evidence>
<dbReference type="SUPFAM" id="SSF46785">
    <property type="entry name" value="Winged helix' DNA-binding domain"/>
    <property type="match status" value="1"/>
</dbReference>
<dbReference type="InterPro" id="IPR036388">
    <property type="entry name" value="WH-like_DNA-bd_sf"/>
</dbReference>
<dbReference type="SUPFAM" id="SSF100950">
    <property type="entry name" value="NagB/RpiA/CoA transferase-like"/>
    <property type="match status" value="1"/>
</dbReference>
<dbReference type="RefSeq" id="WP_092496658.1">
    <property type="nucleotide sequence ID" value="NZ_FOFG01000007.1"/>
</dbReference>
<evidence type="ECO:0000256" key="3">
    <source>
        <dbReference type="ARBA" id="ARBA00023163"/>
    </source>
</evidence>
<dbReference type="Gene3D" id="1.10.10.10">
    <property type="entry name" value="Winged helix-like DNA-binding domain superfamily/Winged helix DNA-binding domain"/>
    <property type="match status" value="1"/>
</dbReference>
<dbReference type="Proteomes" id="UP000199647">
    <property type="component" value="Unassembled WGS sequence"/>
</dbReference>
<dbReference type="InterPro" id="IPR050313">
    <property type="entry name" value="Carb_Metab_HTH_regulators"/>
</dbReference>
<name>A0A1H9IGU4_9HYPH</name>
<reference evidence="5 6" key="1">
    <citation type="submission" date="2016-10" db="EMBL/GenBank/DDBJ databases">
        <authorList>
            <person name="de Groot N.N."/>
        </authorList>
    </citation>
    <scope>NUCLEOTIDE SEQUENCE [LARGE SCALE GENOMIC DNA]</scope>
    <source>
        <strain evidence="5 6">A52C2</strain>
    </source>
</reference>
<dbReference type="Pfam" id="PF00455">
    <property type="entry name" value="DeoRC"/>
    <property type="match status" value="1"/>
</dbReference>
<dbReference type="GO" id="GO:0003700">
    <property type="term" value="F:DNA-binding transcription factor activity"/>
    <property type="evidence" value="ECO:0007669"/>
    <property type="project" value="InterPro"/>
</dbReference>
<evidence type="ECO:0000256" key="1">
    <source>
        <dbReference type="ARBA" id="ARBA00023015"/>
    </source>
</evidence>
<gene>
    <name evidence="5" type="ORF">SAMN05216548_107100</name>
</gene>
<dbReference type="PROSITE" id="PS51000">
    <property type="entry name" value="HTH_DEOR_2"/>
    <property type="match status" value="1"/>
</dbReference>
<dbReference type="SMART" id="SM01134">
    <property type="entry name" value="DeoRC"/>
    <property type="match status" value="1"/>
</dbReference>
<dbReference type="Pfam" id="PF08220">
    <property type="entry name" value="HTH_DeoR"/>
    <property type="match status" value="1"/>
</dbReference>
<organism evidence="5 6">
    <name type="scientific">Faunimonas pinastri</name>
    <dbReference type="NCBI Taxonomy" id="1855383"/>
    <lineage>
        <taxon>Bacteria</taxon>
        <taxon>Pseudomonadati</taxon>
        <taxon>Pseudomonadota</taxon>
        <taxon>Alphaproteobacteria</taxon>
        <taxon>Hyphomicrobiales</taxon>
        <taxon>Afifellaceae</taxon>
        <taxon>Faunimonas</taxon>
    </lineage>
</organism>
<dbReference type="SMART" id="SM00420">
    <property type="entry name" value="HTH_DEOR"/>
    <property type="match status" value="1"/>
</dbReference>
<protein>
    <submittedName>
        <fullName evidence="5">Transcriptional regulator, DeoR family</fullName>
    </submittedName>
</protein>
<dbReference type="PROSITE" id="PS00894">
    <property type="entry name" value="HTH_DEOR_1"/>
    <property type="match status" value="1"/>
</dbReference>
<dbReference type="InterPro" id="IPR014036">
    <property type="entry name" value="DeoR-like_C"/>
</dbReference>
<dbReference type="PANTHER" id="PTHR30363:SF46">
    <property type="entry name" value="LYSR FAMILY TRANSCRIPTIONAL REGULATOR"/>
    <property type="match status" value="1"/>
</dbReference>
<proteinExistence type="predicted"/>
<dbReference type="PANTHER" id="PTHR30363">
    <property type="entry name" value="HTH-TYPE TRANSCRIPTIONAL REGULATOR SRLR-RELATED"/>
    <property type="match status" value="1"/>
</dbReference>
<accession>A0A1H9IGU4</accession>
<evidence type="ECO:0000313" key="6">
    <source>
        <dbReference type="Proteomes" id="UP000199647"/>
    </source>
</evidence>
<dbReference type="STRING" id="1855383.SAMN05216548_107100"/>
<sequence length="259" mass="28494">MTDDRLEIIRHHLYARGSASVQELCGATGASLATVRRDLQRLEDEGAVERTHGGVRLAETAGVELGFRVREKRNIAAKRAIARSATEMIRPQSTIFLDAGTTVLQVARLLRLQPMPLSVFTNGLAVAYELANVPDLRVSVIGGQLRNENLSFVGPQAERTLDDLWFDQLFMGFSAVHEDGSFHTLDVIEASLNRRMLDRTRQPVLLADSSKFDLHAPYRVATFAPGMKIITDEGLSTDWRSRVADLGADLVLAAGEVEA</sequence>
<dbReference type="InterPro" id="IPR018356">
    <property type="entry name" value="Tscrpt_reg_HTH_DeoR_CS"/>
</dbReference>
<dbReference type="InterPro" id="IPR001034">
    <property type="entry name" value="DeoR_HTH"/>
</dbReference>
<dbReference type="InterPro" id="IPR036390">
    <property type="entry name" value="WH_DNA-bd_sf"/>
</dbReference>
<keyword evidence="1" id="KW-0805">Transcription regulation</keyword>
<feature type="domain" description="HTH deoR-type" evidence="4">
    <location>
        <begin position="2"/>
        <end position="57"/>
    </location>
</feature>
<keyword evidence="6" id="KW-1185">Reference proteome</keyword>
<dbReference type="PRINTS" id="PR00037">
    <property type="entry name" value="HTHLACR"/>
</dbReference>
<evidence type="ECO:0000256" key="2">
    <source>
        <dbReference type="ARBA" id="ARBA00023125"/>
    </source>
</evidence>
<dbReference type="EMBL" id="FOFG01000007">
    <property type="protein sequence ID" value="SEQ73737.1"/>
    <property type="molecule type" value="Genomic_DNA"/>
</dbReference>
<keyword evidence="2" id="KW-0238">DNA-binding</keyword>
<dbReference type="AlphaFoldDB" id="A0A1H9IGU4"/>
<keyword evidence="3" id="KW-0804">Transcription</keyword>
<evidence type="ECO:0000313" key="5">
    <source>
        <dbReference type="EMBL" id="SEQ73737.1"/>
    </source>
</evidence>
<dbReference type="GO" id="GO:0003677">
    <property type="term" value="F:DNA binding"/>
    <property type="evidence" value="ECO:0007669"/>
    <property type="project" value="UniProtKB-KW"/>
</dbReference>